<feature type="compositionally biased region" description="Low complexity" evidence="1">
    <location>
        <begin position="12"/>
        <end position="21"/>
    </location>
</feature>
<dbReference type="EMBL" id="PGOL01000189">
    <property type="protein sequence ID" value="PKI74882.1"/>
    <property type="molecule type" value="Genomic_DNA"/>
</dbReference>
<gene>
    <name evidence="3" type="ORF">CDL15_Pgr027660</name>
    <name evidence="4" type="ORF">CRG98_004654</name>
</gene>
<dbReference type="AlphaFoldDB" id="A0A218XIU0"/>
<accession>A0A218XIU0</accession>
<reference evidence="5" key="1">
    <citation type="journal article" date="2017" name="Plant J.">
        <title>The pomegranate (Punica granatum L.) genome and the genomics of punicalagin biosynthesis.</title>
        <authorList>
            <person name="Qin G."/>
            <person name="Xu C."/>
            <person name="Ming R."/>
            <person name="Tang H."/>
            <person name="Guyot R."/>
            <person name="Kramer E.M."/>
            <person name="Hu Y."/>
            <person name="Yi X."/>
            <person name="Qi Y."/>
            <person name="Xu X."/>
            <person name="Gao Z."/>
            <person name="Pan H."/>
            <person name="Jian J."/>
            <person name="Tian Y."/>
            <person name="Yue Z."/>
            <person name="Xu Y."/>
        </authorList>
    </citation>
    <scope>NUCLEOTIDE SEQUENCE [LARGE SCALE GENOMIC DNA]</scope>
    <source>
        <strain evidence="5">cv. Dabenzi</strain>
    </source>
</reference>
<feature type="region of interest" description="Disordered" evidence="1">
    <location>
        <begin position="181"/>
        <end position="208"/>
    </location>
</feature>
<feature type="region of interest" description="Disordered" evidence="1">
    <location>
        <begin position="1"/>
        <end position="21"/>
    </location>
</feature>
<dbReference type="GeneID" id="116204773"/>
<feature type="domain" description="PB1" evidence="2">
    <location>
        <begin position="40"/>
        <end position="126"/>
    </location>
</feature>
<evidence type="ECO:0000313" key="3">
    <source>
        <dbReference type="EMBL" id="OWM84873.1"/>
    </source>
</evidence>
<organism evidence="3 5">
    <name type="scientific">Punica granatum</name>
    <name type="common">Pomegranate</name>
    <dbReference type="NCBI Taxonomy" id="22663"/>
    <lineage>
        <taxon>Eukaryota</taxon>
        <taxon>Viridiplantae</taxon>
        <taxon>Streptophyta</taxon>
        <taxon>Embryophyta</taxon>
        <taxon>Tracheophyta</taxon>
        <taxon>Spermatophyta</taxon>
        <taxon>Magnoliopsida</taxon>
        <taxon>eudicotyledons</taxon>
        <taxon>Gunneridae</taxon>
        <taxon>Pentapetalae</taxon>
        <taxon>rosids</taxon>
        <taxon>malvids</taxon>
        <taxon>Myrtales</taxon>
        <taxon>Lythraceae</taxon>
        <taxon>Punica</taxon>
    </lineage>
</organism>
<dbReference type="OrthoDB" id="1882326at2759"/>
<dbReference type="InterPro" id="IPR000270">
    <property type="entry name" value="PB1_dom"/>
</dbReference>
<evidence type="ECO:0000313" key="4">
    <source>
        <dbReference type="EMBL" id="PKI74882.1"/>
    </source>
</evidence>
<dbReference type="PANTHER" id="PTHR31066:SF47">
    <property type="entry name" value="PB1 DOMAIN-CONTAINING PROTEIN"/>
    <property type="match status" value="1"/>
</dbReference>
<dbReference type="Proteomes" id="UP000233551">
    <property type="component" value="Unassembled WGS sequence"/>
</dbReference>
<dbReference type="EMBL" id="MTKT01001287">
    <property type="protein sequence ID" value="OWM84873.1"/>
    <property type="molecule type" value="Genomic_DNA"/>
</dbReference>
<dbReference type="Pfam" id="PF00564">
    <property type="entry name" value="PB1"/>
    <property type="match status" value="1"/>
</dbReference>
<comment type="caution">
    <text evidence="3">The sequence shown here is derived from an EMBL/GenBank/DDBJ whole genome shotgun (WGS) entry which is preliminary data.</text>
</comment>
<dbReference type="InterPro" id="IPR053198">
    <property type="entry name" value="Gynoecium_Dev_Regulator"/>
</dbReference>
<protein>
    <recommendedName>
        <fullName evidence="2">PB1 domain-containing protein</fullName>
    </recommendedName>
</protein>
<dbReference type="SMART" id="SM00666">
    <property type="entry name" value="PB1"/>
    <property type="match status" value="1"/>
</dbReference>
<name>A0A218XIU0_PUNGR</name>
<evidence type="ECO:0000259" key="2">
    <source>
        <dbReference type="SMART" id="SM00666"/>
    </source>
</evidence>
<dbReference type="Proteomes" id="UP000197138">
    <property type="component" value="Unassembled WGS sequence"/>
</dbReference>
<dbReference type="PANTHER" id="PTHR31066">
    <property type="entry name" value="OS05G0427100 PROTEIN-RELATED"/>
    <property type="match status" value="1"/>
</dbReference>
<keyword evidence="6" id="KW-1185">Reference proteome</keyword>
<reference evidence="3" key="2">
    <citation type="submission" date="2017-06" db="EMBL/GenBank/DDBJ databases">
        <title>The pomegranate genome and the genomics of punicalagin biosynthesis.</title>
        <authorList>
            <person name="Xu C."/>
        </authorList>
    </citation>
    <scope>NUCLEOTIDE SEQUENCE [LARGE SCALE GENOMIC DNA]</scope>
    <source>
        <tissue evidence="3">Fresh leaf</tissue>
    </source>
</reference>
<dbReference type="CDD" id="cd06410">
    <property type="entry name" value="PB1_UP2"/>
    <property type="match status" value="1"/>
</dbReference>
<sequence>MAANGSVSGDESAPAAVAPSSPKNKVKFLCSHGGKILPRPADGHLKYVGGETRVVSVPRSISFSELMEKLSALFEGNMILKYQLAAEDLDALVSVTLDEDLKHMFEEYDRHAGEGTPRLRAFLFPSVPTLIETQQVASLDPHALEQRYIDAVNGVVRMNLSLSPGTPKAFGPYSPSRATFSISSACSSPKSPSPDSNPGDTMSQEAASMRSYHGHSALHHMHKVHSSPALHVLGNTPAPCNGHGAGSAPQMQYNHYYSSSHHHHHSHQHPPHFSYHPPRPLQLEPYRGSGAPAGRADIGRSPLNQGVGPYYLPGRNYRTGGFNNYGYADEHGAYSLRRPERADSVPHSPRTAM</sequence>
<evidence type="ECO:0000313" key="6">
    <source>
        <dbReference type="Proteomes" id="UP000233551"/>
    </source>
</evidence>
<evidence type="ECO:0000313" key="5">
    <source>
        <dbReference type="Proteomes" id="UP000197138"/>
    </source>
</evidence>
<reference evidence="4 6" key="3">
    <citation type="submission" date="2017-11" db="EMBL/GenBank/DDBJ databases">
        <title>De-novo sequencing of pomegranate (Punica granatum L.) genome.</title>
        <authorList>
            <person name="Akparov Z."/>
            <person name="Amiraslanov A."/>
            <person name="Hajiyeva S."/>
            <person name="Abbasov M."/>
            <person name="Kaur K."/>
            <person name="Hamwieh A."/>
            <person name="Solovyev V."/>
            <person name="Salamov A."/>
            <person name="Braich B."/>
            <person name="Kosarev P."/>
            <person name="Mahmoud A."/>
            <person name="Hajiyev E."/>
            <person name="Babayeva S."/>
            <person name="Izzatullayeva V."/>
            <person name="Mammadov A."/>
            <person name="Mammadov A."/>
            <person name="Sharifova S."/>
            <person name="Ojaghi J."/>
            <person name="Eynullazada K."/>
            <person name="Bayramov B."/>
            <person name="Abdulazimova A."/>
            <person name="Shahmuradov I."/>
        </authorList>
    </citation>
    <scope>NUCLEOTIDE SEQUENCE [LARGE SCALE GENOMIC DNA]</scope>
    <source>
        <strain evidence="4">AG2017</strain>
        <strain evidence="6">cv. AG2017</strain>
        <tissue evidence="4">Leaf</tissue>
    </source>
</reference>
<dbReference type="SUPFAM" id="SSF54277">
    <property type="entry name" value="CAD &amp; PB1 domains"/>
    <property type="match status" value="1"/>
</dbReference>
<dbReference type="FunFam" id="3.10.20.90:FF:000058">
    <property type="entry name" value="Octicosapeptide/phox/Bem1p domain kinase superfamily protein"/>
    <property type="match status" value="1"/>
</dbReference>
<evidence type="ECO:0000256" key="1">
    <source>
        <dbReference type="SAM" id="MobiDB-lite"/>
    </source>
</evidence>
<dbReference type="Gene3D" id="3.10.20.90">
    <property type="entry name" value="Phosphatidylinositol 3-kinase Catalytic Subunit, Chain A, domain 1"/>
    <property type="match status" value="1"/>
</dbReference>
<proteinExistence type="predicted"/>
<feature type="compositionally biased region" description="Low complexity" evidence="1">
    <location>
        <begin position="181"/>
        <end position="198"/>
    </location>
</feature>